<dbReference type="AlphaFoldDB" id="A0A6A6AD04"/>
<dbReference type="EMBL" id="ML977507">
    <property type="protein sequence ID" value="KAF2129005.1"/>
    <property type="molecule type" value="Genomic_DNA"/>
</dbReference>
<proteinExistence type="predicted"/>
<dbReference type="RefSeq" id="XP_033523394.1">
    <property type="nucleotide sequence ID" value="XM_033664118.1"/>
</dbReference>
<accession>A0A6A6AD04</accession>
<sequence>MSTPSRLTSPDSTPQNACFAPSVLPINLVATLHRVCLCRSNAGRVHGEYRREKSKAFIARDEVPVFRGCPCELSMPTLGSAEFDVKHRRCHRIPSQAIESAMFAIRSAAVDQCYVLEDNSWFYSWNRGEGSKLRRKKVACGYFDDTHTSINMSTISNV</sequence>
<organism evidence="1 2">
    <name type="scientific">Dothidotthia symphoricarpi CBS 119687</name>
    <dbReference type="NCBI Taxonomy" id="1392245"/>
    <lineage>
        <taxon>Eukaryota</taxon>
        <taxon>Fungi</taxon>
        <taxon>Dikarya</taxon>
        <taxon>Ascomycota</taxon>
        <taxon>Pezizomycotina</taxon>
        <taxon>Dothideomycetes</taxon>
        <taxon>Pleosporomycetidae</taxon>
        <taxon>Pleosporales</taxon>
        <taxon>Dothidotthiaceae</taxon>
        <taxon>Dothidotthia</taxon>
    </lineage>
</organism>
<keyword evidence="2" id="KW-1185">Reference proteome</keyword>
<dbReference type="GeneID" id="54404550"/>
<reference evidence="1" key="1">
    <citation type="journal article" date="2020" name="Stud. Mycol.">
        <title>101 Dothideomycetes genomes: a test case for predicting lifestyles and emergence of pathogens.</title>
        <authorList>
            <person name="Haridas S."/>
            <person name="Albert R."/>
            <person name="Binder M."/>
            <person name="Bloem J."/>
            <person name="Labutti K."/>
            <person name="Salamov A."/>
            <person name="Andreopoulos B."/>
            <person name="Baker S."/>
            <person name="Barry K."/>
            <person name="Bills G."/>
            <person name="Bluhm B."/>
            <person name="Cannon C."/>
            <person name="Castanera R."/>
            <person name="Culley D."/>
            <person name="Daum C."/>
            <person name="Ezra D."/>
            <person name="Gonzalez J."/>
            <person name="Henrissat B."/>
            <person name="Kuo A."/>
            <person name="Liang C."/>
            <person name="Lipzen A."/>
            <person name="Lutzoni F."/>
            <person name="Magnuson J."/>
            <person name="Mondo S."/>
            <person name="Nolan M."/>
            <person name="Ohm R."/>
            <person name="Pangilinan J."/>
            <person name="Park H.-J."/>
            <person name="Ramirez L."/>
            <person name="Alfaro M."/>
            <person name="Sun H."/>
            <person name="Tritt A."/>
            <person name="Yoshinaga Y."/>
            <person name="Zwiers L.-H."/>
            <person name="Turgeon B."/>
            <person name="Goodwin S."/>
            <person name="Spatafora J."/>
            <person name="Crous P."/>
            <person name="Grigoriev I."/>
        </authorList>
    </citation>
    <scope>NUCLEOTIDE SEQUENCE</scope>
    <source>
        <strain evidence="1">CBS 119687</strain>
    </source>
</reference>
<name>A0A6A6AD04_9PLEO</name>
<protein>
    <submittedName>
        <fullName evidence="1">Uncharacterized protein</fullName>
    </submittedName>
</protein>
<evidence type="ECO:0000313" key="2">
    <source>
        <dbReference type="Proteomes" id="UP000799771"/>
    </source>
</evidence>
<gene>
    <name evidence="1" type="ORF">P153DRAFT_29687</name>
</gene>
<evidence type="ECO:0000313" key="1">
    <source>
        <dbReference type="EMBL" id="KAF2129005.1"/>
    </source>
</evidence>
<dbReference type="Proteomes" id="UP000799771">
    <property type="component" value="Unassembled WGS sequence"/>
</dbReference>